<reference evidence="2" key="2">
    <citation type="submission" date="2010-04" db="EMBL/GenBank/DDBJ databases">
        <authorList>
            <person name="Buell R."/>
            <person name="Hamilton J."/>
            <person name="Hostetler J."/>
        </authorList>
    </citation>
    <scope>NUCLEOTIDE SEQUENCE [LARGE SCALE GENOMIC DNA]</scope>
    <source>
        <strain evidence="2">DAOM:BR144</strain>
    </source>
</reference>
<name>K3W6I6_GLOUD</name>
<reference evidence="1" key="3">
    <citation type="submission" date="2015-02" db="UniProtKB">
        <authorList>
            <consortium name="EnsemblProtists"/>
        </authorList>
    </citation>
    <scope>IDENTIFICATION</scope>
    <source>
        <strain evidence="1">DAOM BR144</strain>
    </source>
</reference>
<proteinExistence type="predicted"/>
<protein>
    <submittedName>
        <fullName evidence="1">Uncharacterized protein</fullName>
    </submittedName>
</protein>
<evidence type="ECO:0000313" key="2">
    <source>
        <dbReference type="Proteomes" id="UP000019132"/>
    </source>
</evidence>
<evidence type="ECO:0000313" key="1">
    <source>
        <dbReference type="EnsemblProtists" id="PYU1_T000577"/>
    </source>
</evidence>
<dbReference type="EnsemblProtists" id="PYU1_T000577">
    <property type="protein sequence ID" value="PYU1_T000577"/>
    <property type="gene ID" value="PYU1_G000577"/>
</dbReference>
<accession>K3W6I6</accession>
<dbReference type="InParanoid" id="K3W6I6"/>
<dbReference type="Proteomes" id="UP000019132">
    <property type="component" value="Unassembled WGS sequence"/>
</dbReference>
<organism evidence="1 2">
    <name type="scientific">Globisporangium ultimum (strain ATCC 200006 / CBS 805.95 / DAOM BR144)</name>
    <name type="common">Pythium ultimum</name>
    <dbReference type="NCBI Taxonomy" id="431595"/>
    <lineage>
        <taxon>Eukaryota</taxon>
        <taxon>Sar</taxon>
        <taxon>Stramenopiles</taxon>
        <taxon>Oomycota</taxon>
        <taxon>Peronosporomycetes</taxon>
        <taxon>Pythiales</taxon>
        <taxon>Pythiaceae</taxon>
        <taxon>Globisporangium</taxon>
    </lineage>
</organism>
<dbReference type="HOGENOM" id="CLU_1437114_0_0_1"/>
<sequence>MAFNHPQAHTIPLPGRGLCVHAQSYPPVTALRDGPIGRHKLYPPFYTVNTLRVEKPPMNSTQNKALQKAFTLELKEDHELNDMIVWHDEMNVDVYLARRQGRAGVDKHAVAQHLASRGKNLHVQCGVSNRMDVVLLETNEGLQNKEDNACSVADLFMSALQSEHYQRFDVGRRSSLSLTMHRLTAAWSN</sequence>
<keyword evidence="2" id="KW-1185">Reference proteome</keyword>
<dbReference type="AlphaFoldDB" id="K3W6I6"/>
<dbReference type="EMBL" id="GL376620">
    <property type="status" value="NOT_ANNOTATED_CDS"/>
    <property type="molecule type" value="Genomic_DNA"/>
</dbReference>
<reference evidence="2" key="1">
    <citation type="journal article" date="2010" name="Genome Biol.">
        <title>Genome sequence of the necrotrophic plant pathogen Pythium ultimum reveals original pathogenicity mechanisms and effector repertoire.</title>
        <authorList>
            <person name="Levesque C.A."/>
            <person name="Brouwer H."/>
            <person name="Cano L."/>
            <person name="Hamilton J.P."/>
            <person name="Holt C."/>
            <person name="Huitema E."/>
            <person name="Raffaele S."/>
            <person name="Robideau G.P."/>
            <person name="Thines M."/>
            <person name="Win J."/>
            <person name="Zerillo M.M."/>
            <person name="Beakes G.W."/>
            <person name="Boore J.L."/>
            <person name="Busam D."/>
            <person name="Dumas B."/>
            <person name="Ferriera S."/>
            <person name="Fuerstenberg S.I."/>
            <person name="Gachon C.M."/>
            <person name="Gaulin E."/>
            <person name="Govers F."/>
            <person name="Grenville-Briggs L."/>
            <person name="Horner N."/>
            <person name="Hostetler J."/>
            <person name="Jiang R.H."/>
            <person name="Johnson J."/>
            <person name="Krajaejun T."/>
            <person name="Lin H."/>
            <person name="Meijer H.J."/>
            <person name="Moore B."/>
            <person name="Morris P."/>
            <person name="Phuntmart V."/>
            <person name="Puiu D."/>
            <person name="Shetty J."/>
            <person name="Stajich J.E."/>
            <person name="Tripathy S."/>
            <person name="Wawra S."/>
            <person name="van West P."/>
            <person name="Whitty B.R."/>
            <person name="Coutinho P.M."/>
            <person name="Henrissat B."/>
            <person name="Martin F."/>
            <person name="Thomas P.D."/>
            <person name="Tyler B.M."/>
            <person name="De Vries R.P."/>
            <person name="Kamoun S."/>
            <person name="Yandell M."/>
            <person name="Tisserat N."/>
            <person name="Buell C.R."/>
        </authorList>
    </citation>
    <scope>NUCLEOTIDE SEQUENCE</scope>
    <source>
        <strain evidence="2">DAOM:BR144</strain>
    </source>
</reference>
<dbReference type="eggNOG" id="ENOG502RWSS">
    <property type="taxonomic scope" value="Eukaryota"/>
</dbReference>
<dbReference type="VEuPathDB" id="FungiDB:PYU1_G000577"/>